<dbReference type="Pfam" id="PF24554">
    <property type="entry name" value="DUF7603"/>
    <property type="match status" value="1"/>
</dbReference>
<protein>
    <recommendedName>
        <fullName evidence="3">DUF7603 domain-containing protein</fullName>
    </recommendedName>
</protein>
<feature type="coiled-coil region" evidence="1">
    <location>
        <begin position="988"/>
        <end position="1015"/>
    </location>
</feature>
<dbReference type="EMBL" id="MU002354">
    <property type="protein sequence ID" value="KAF2787163.1"/>
    <property type="molecule type" value="Genomic_DNA"/>
</dbReference>
<organism evidence="4 5">
    <name type="scientific">Melanomma pulvis-pyrius CBS 109.77</name>
    <dbReference type="NCBI Taxonomy" id="1314802"/>
    <lineage>
        <taxon>Eukaryota</taxon>
        <taxon>Fungi</taxon>
        <taxon>Dikarya</taxon>
        <taxon>Ascomycota</taxon>
        <taxon>Pezizomycotina</taxon>
        <taxon>Dothideomycetes</taxon>
        <taxon>Pleosporomycetidae</taxon>
        <taxon>Pleosporales</taxon>
        <taxon>Melanommataceae</taxon>
        <taxon>Melanomma</taxon>
    </lineage>
</organism>
<feature type="region of interest" description="Disordered" evidence="2">
    <location>
        <begin position="224"/>
        <end position="298"/>
    </location>
</feature>
<gene>
    <name evidence="4" type="ORF">K505DRAFT_367598</name>
</gene>
<accession>A0A6A6WT69</accession>
<sequence>MQVANPPKRPEGSPLQASPPRQKASTLASIAIQSFSAFRSQTAQPANSPVRRKPLPANSPVVGRFPSAESNSRPNGTADRSNIQPSFSTPAPPPQRPQGLNIVLSPVLSEFDFLPRNLDEEPHGKTPITASAPKNPFAPRKSSLAYSTSSPVISGPRHDRSVSSFQPQRQGRADELKTSTIKGTHVRSPTMPNMPVYTSEPRQQNLKLRLDGVTEDFIDEDIYASSGTSPAEERPSKPRSPAGGFTSFFGWNASKPQNGADSPTTTFSEKSLSPASPGYPKQPKNIPAKIKPSGLDIPMANNSFSQPSYFNVPGTPLLSSSPQMNAHVEELERELREVSSELAASIQREMELEDEVERWKAETSTVVSDNRRTSDYYSDSGASSVRYPVGDSESKLEELEMLRRKAEQERASLKVRMAERLQDELRRRRDLEEQVQQLEDRVSGQPRSDPTAGGSKVKDPRVKELESSLQDAQRRLAEERQVKENFEDLLTALREELEKHRNERDNLRDEVVPQLRARLEGLESEAADTQTLIYESTRMQQEIHTLRSENQTLINARKMQLEMAQQQTRFQSIAEESEAPPVSAPRVGLSRSNSLARSSAFNSTKKNSLSRSGSLSRSNSVKDRSGAESPREVSPIIGNPVKELEEQRDALHKALKHLLQRQELQQREFQARIRELEIERDNALNLTPRRTTFRKEVAHLREEVNSLRRRADDALEQKWQCEKGLGGLRMDLDRAQQETSSLRDLLQEHDITIPEIRIDNQPISLDKAYKELRTTHALSLAQIKQMDSNDSLGEAGAEAERTLDLLKRSISDAEVEREAAQKEAEQYRQQARDLQRSEIEHLGKEQKLSSELYAAATRMDELSNRIQLQLESNKSLRNRLADAISRGEKEQKMSTEKIIELERRLKAAEDKVMIAQQSSDEAITRHEEEVQTIKESHNTHLRRVKSGLLSPSAFSPKMPTSPIFATRSPRLGHTSSGPAMSMAEATRTELLEKRVEELEKALSDADKEMEEVVGRMNMAQIEVADLQYERDEAMRHTRKLQADILAEREKVKALMAQN</sequence>
<feature type="compositionally biased region" description="Polar residues" evidence="2">
    <location>
        <begin position="254"/>
        <end position="274"/>
    </location>
</feature>
<evidence type="ECO:0000313" key="4">
    <source>
        <dbReference type="EMBL" id="KAF2787163.1"/>
    </source>
</evidence>
<evidence type="ECO:0000256" key="1">
    <source>
        <dbReference type="SAM" id="Coils"/>
    </source>
</evidence>
<proteinExistence type="predicted"/>
<feature type="coiled-coil region" evidence="1">
    <location>
        <begin position="796"/>
        <end position="918"/>
    </location>
</feature>
<dbReference type="InterPro" id="IPR056023">
    <property type="entry name" value="DUF7603"/>
</dbReference>
<keyword evidence="1" id="KW-0175">Coiled coil</keyword>
<feature type="region of interest" description="Disordered" evidence="2">
    <location>
        <begin position="115"/>
        <end position="201"/>
    </location>
</feature>
<dbReference type="AlphaFoldDB" id="A0A6A6WT69"/>
<feature type="domain" description="DUF7603" evidence="3">
    <location>
        <begin position="802"/>
        <end position="910"/>
    </location>
</feature>
<feature type="region of interest" description="Disordered" evidence="2">
    <location>
        <begin position="356"/>
        <end position="395"/>
    </location>
</feature>
<evidence type="ECO:0000259" key="3">
    <source>
        <dbReference type="Pfam" id="PF24554"/>
    </source>
</evidence>
<feature type="coiled-coil region" evidence="1">
    <location>
        <begin position="641"/>
        <end position="717"/>
    </location>
</feature>
<feature type="region of interest" description="Disordered" evidence="2">
    <location>
        <begin position="1"/>
        <end position="26"/>
    </location>
</feature>
<feature type="region of interest" description="Disordered" evidence="2">
    <location>
        <begin position="960"/>
        <end position="981"/>
    </location>
</feature>
<feature type="region of interest" description="Disordered" evidence="2">
    <location>
        <begin position="435"/>
        <end position="476"/>
    </location>
</feature>
<feature type="compositionally biased region" description="Basic and acidic residues" evidence="2">
    <location>
        <begin position="456"/>
        <end position="476"/>
    </location>
</feature>
<keyword evidence="5" id="KW-1185">Reference proteome</keyword>
<evidence type="ECO:0000256" key="2">
    <source>
        <dbReference type="SAM" id="MobiDB-lite"/>
    </source>
</evidence>
<feature type="compositionally biased region" description="Polar residues" evidence="2">
    <location>
        <begin position="38"/>
        <end position="47"/>
    </location>
</feature>
<feature type="compositionally biased region" description="Polar residues" evidence="2">
    <location>
        <begin position="68"/>
        <end position="89"/>
    </location>
</feature>
<reference evidence="4" key="1">
    <citation type="journal article" date="2020" name="Stud. Mycol.">
        <title>101 Dothideomycetes genomes: a test case for predicting lifestyles and emergence of pathogens.</title>
        <authorList>
            <person name="Haridas S."/>
            <person name="Albert R."/>
            <person name="Binder M."/>
            <person name="Bloem J."/>
            <person name="Labutti K."/>
            <person name="Salamov A."/>
            <person name="Andreopoulos B."/>
            <person name="Baker S."/>
            <person name="Barry K."/>
            <person name="Bills G."/>
            <person name="Bluhm B."/>
            <person name="Cannon C."/>
            <person name="Castanera R."/>
            <person name="Culley D."/>
            <person name="Daum C."/>
            <person name="Ezra D."/>
            <person name="Gonzalez J."/>
            <person name="Henrissat B."/>
            <person name="Kuo A."/>
            <person name="Liang C."/>
            <person name="Lipzen A."/>
            <person name="Lutzoni F."/>
            <person name="Magnuson J."/>
            <person name="Mondo S."/>
            <person name="Nolan M."/>
            <person name="Ohm R."/>
            <person name="Pangilinan J."/>
            <person name="Park H.-J."/>
            <person name="Ramirez L."/>
            <person name="Alfaro M."/>
            <person name="Sun H."/>
            <person name="Tritt A."/>
            <person name="Yoshinaga Y."/>
            <person name="Zwiers L.-H."/>
            <person name="Turgeon B."/>
            <person name="Goodwin S."/>
            <person name="Spatafora J."/>
            <person name="Crous P."/>
            <person name="Grigoriev I."/>
        </authorList>
    </citation>
    <scope>NUCLEOTIDE SEQUENCE</scope>
    <source>
        <strain evidence="4">CBS 109.77</strain>
    </source>
</reference>
<feature type="region of interest" description="Disordered" evidence="2">
    <location>
        <begin position="567"/>
        <end position="640"/>
    </location>
</feature>
<dbReference type="OrthoDB" id="5395440at2759"/>
<feature type="compositionally biased region" description="Basic and acidic residues" evidence="2">
    <location>
        <begin position="620"/>
        <end position="631"/>
    </location>
</feature>
<feature type="compositionally biased region" description="Low complexity" evidence="2">
    <location>
        <begin position="589"/>
        <end position="619"/>
    </location>
</feature>
<dbReference type="Proteomes" id="UP000799757">
    <property type="component" value="Unassembled WGS sequence"/>
</dbReference>
<evidence type="ECO:0000313" key="5">
    <source>
        <dbReference type="Proteomes" id="UP000799757"/>
    </source>
</evidence>
<name>A0A6A6WT69_9PLEO</name>
<feature type="region of interest" description="Disordered" evidence="2">
    <location>
        <begin position="38"/>
        <end position="103"/>
    </location>
</feature>